<evidence type="ECO:0000313" key="2">
    <source>
        <dbReference type="Proteomes" id="UP000005090"/>
    </source>
</evidence>
<gene>
    <name evidence="1" type="ORF">Metal_0527</name>
</gene>
<reference evidence="1 2" key="1">
    <citation type="journal article" date="2013" name="Genome Announc.">
        <title>Genome Sequence of the Obligate Gammaproteobacterial Methanotroph Methylomicrobium album Strain BG8.</title>
        <authorList>
            <person name="Kits K.D."/>
            <person name="Kalyuzhnaya M.G."/>
            <person name="Klotz M.G."/>
            <person name="Jetten M.S."/>
            <person name="Op den Camp H.J."/>
            <person name="Vuilleumier S."/>
            <person name="Bringel F."/>
            <person name="Dispirito A.A."/>
            <person name="Murrell J.C."/>
            <person name="Bruce D."/>
            <person name="Cheng J.F."/>
            <person name="Copeland A."/>
            <person name="Goodwin L."/>
            <person name="Hauser L."/>
            <person name="Lajus A."/>
            <person name="Land M.L."/>
            <person name="Lapidus A."/>
            <person name="Lucas S."/>
            <person name="Medigue C."/>
            <person name="Pitluck S."/>
            <person name="Woyke T."/>
            <person name="Zeytun A."/>
            <person name="Stein L.Y."/>
        </authorList>
    </citation>
    <scope>NUCLEOTIDE SEQUENCE [LARGE SCALE GENOMIC DNA]</scope>
    <source>
        <strain evidence="1 2">BG8</strain>
    </source>
</reference>
<dbReference type="AlphaFoldDB" id="H8GNV5"/>
<sequence>MMTISQRIRQDIASPFLDIDVLNVVVHRRAVIYDEARLSGYFFRRGDYFVTDGSGSCVYRPVKTDFERVWTGGEWADRF</sequence>
<dbReference type="HOGENOM" id="CLU_2650255_0_0_6"/>
<organism evidence="1 2">
    <name type="scientific">Methylomicrobium album BG8</name>
    <dbReference type="NCBI Taxonomy" id="686340"/>
    <lineage>
        <taxon>Bacteria</taxon>
        <taxon>Pseudomonadati</taxon>
        <taxon>Pseudomonadota</taxon>
        <taxon>Gammaproteobacteria</taxon>
        <taxon>Methylococcales</taxon>
        <taxon>Methylococcaceae</taxon>
        <taxon>Methylomicrobium</taxon>
    </lineage>
</organism>
<name>H8GNV5_METAL</name>
<keyword evidence="2" id="KW-1185">Reference proteome</keyword>
<dbReference type="RefSeq" id="WP_005369359.1">
    <property type="nucleotide sequence ID" value="NZ_CM001475.1"/>
</dbReference>
<proteinExistence type="predicted"/>
<dbReference type="Proteomes" id="UP000005090">
    <property type="component" value="Chromosome"/>
</dbReference>
<dbReference type="EMBL" id="CM001475">
    <property type="protein sequence ID" value="EIC28377.1"/>
    <property type="molecule type" value="Genomic_DNA"/>
</dbReference>
<evidence type="ECO:0000313" key="1">
    <source>
        <dbReference type="EMBL" id="EIC28377.1"/>
    </source>
</evidence>
<protein>
    <submittedName>
        <fullName evidence="1">Uncharacterized protein</fullName>
    </submittedName>
</protein>
<accession>H8GNV5</accession>